<organism evidence="1 2">
    <name type="scientific">Scutellospora calospora</name>
    <dbReference type="NCBI Taxonomy" id="85575"/>
    <lineage>
        <taxon>Eukaryota</taxon>
        <taxon>Fungi</taxon>
        <taxon>Fungi incertae sedis</taxon>
        <taxon>Mucoromycota</taxon>
        <taxon>Glomeromycotina</taxon>
        <taxon>Glomeromycetes</taxon>
        <taxon>Diversisporales</taxon>
        <taxon>Gigasporaceae</taxon>
        <taxon>Scutellospora</taxon>
    </lineage>
</organism>
<name>A0ACA9K626_9GLOM</name>
<accession>A0ACA9K626</accession>
<gene>
    <name evidence="1" type="ORF">SCALOS_LOCUS1290</name>
</gene>
<dbReference type="EMBL" id="CAJVPM010000858">
    <property type="protein sequence ID" value="CAG8453411.1"/>
    <property type="molecule type" value="Genomic_DNA"/>
</dbReference>
<comment type="caution">
    <text evidence="1">The sequence shown here is derived from an EMBL/GenBank/DDBJ whole genome shotgun (WGS) entry which is preliminary data.</text>
</comment>
<sequence>MSSLTSSSPGWKSAVRKVKKKVDSMVHNYPELPKTLPREDRWIGSKISVKNYNIFLDRNEKIGYKFYWENNNVYIIDMANREHEAVVSYLQECFRVPNNGVKRGPLKILGQPSPDIAVCPNNAHVSQPLILHPGPPPGDGRPHARFICEVANAQSIDYWNTKCEAWMHEKYVRCVFGIKIYPKKIIGITVHRQMIARLWTRGASAGSVLSADVTLEGAGVYVKEWDFGTIQYNNNTPTPTGCNALNLNAFQVTIPISDAFYDPPIIRGVPAEYAVFVPGTVVGVNFVIDLYEIQQEVLDAQ</sequence>
<dbReference type="Proteomes" id="UP000789860">
    <property type="component" value="Unassembled WGS sequence"/>
</dbReference>
<evidence type="ECO:0000313" key="2">
    <source>
        <dbReference type="Proteomes" id="UP000789860"/>
    </source>
</evidence>
<proteinExistence type="predicted"/>
<keyword evidence="2" id="KW-1185">Reference proteome</keyword>
<protein>
    <submittedName>
        <fullName evidence="1">3190_t:CDS:1</fullName>
    </submittedName>
</protein>
<reference evidence="1" key="1">
    <citation type="submission" date="2021-06" db="EMBL/GenBank/DDBJ databases">
        <authorList>
            <person name="Kallberg Y."/>
            <person name="Tangrot J."/>
            <person name="Rosling A."/>
        </authorList>
    </citation>
    <scope>NUCLEOTIDE SEQUENCE</scope>
    <source>
        <strain evidence="1">AU212A</strain>
    </source>
</reference>
<evidence type="ECO:0000313" key="1">
    <source>
        <dbReference type="EMBL" id="CAG8453411.1"/>
    </source>
</evidence>